<evidence type="ECO:0000313" key="12">
    <source>
        <dbReference type="WBParaSite" id="SRDH1_62920.3"/>
    </source>
</evidence>
<evidence type="ECO:0000256" key="5">
    <source>
        <dbReference type="ARBA" id="ARBA00023125"/>
    </source>
</evidence>
<dbReference type="EC" id="5.6.2.1" evidence="3 7"/>
<feature type="compositionally biased region" description="Acidic residues" evidence="8">
    <location>
        <begin position="130"/>
        <end position="140"/>
    </location>
</feature>
<dbReference type="GO" id="GO:0006310">
    <property type="term" value="P:DNA recombination"/>
    <property type="evidence" value="ECO:0007669"/>
    <property type="project" value="TreeGrafter"/>
</dbReference>
<dbReference type="GO" id="GO:0006281">
    <property type="term" value="P:DNA repair"/>
    <property type="evidence" value="ECO:0007669"/>
    <property type="project" value="TreeGrafter"/>
</dbReference>
<comment type="function">
    <text evidence="7">Introduces a single-strand break via transesterification at a target site in duplex DNA. Releases the supercoiling and torsional tension of DNA introduced during the DNA replication and transcription by transiently cleaving and rejoining one strand of the DNA duplex. The scissile phosphodiester is attacked by the catalytic tyrosine of the enzyme, resulting in the formation of a DNA-(5'-phosphotyrosyl)-enzyme intermediate and the expulsion of a 3'-OH DNA strand.</text>
</comment>
<feature type="compositionally biased region" description="Basic and acidic residues" evidence="8">
    <location>
        <begin position="71"/>
        <end position="101"/>
    </location>
</feature>
<dbReference type="Pfam" id="PF23546">
    <property type="entry name" value="Zn_ribbon_TOP3B"/>
    <property type="match status" value="1"/>
</dbReference>
<organism evidence="11 12">
    <name type="scientific">Schistosoma rodhaini</name>
    <dbReference type="NCBI Taxonomy" id="6188"/>
    <lineage>
        <taxon>Eukaryota</taxon>
        <taxon>Metazoa</taxon>
        <taxon>Spiralia</taxon>
        <taxon>Lophotrochozoa</taxon>
        <taxon>Platyhelminthes</taxon>
        <taxon>Trematoda</taxon>
        <taxon>Digenea</taxon>
        <taxon>Strigeidida</taxon>
        <taxon>Schistosomatoidea</taxon>
        <taxon>Schistosomatidae</taxon>
        <taxon>Schistosoma</taxon>
    </lineage>
</organism>
<dbReference type="SUPFAM" id="SSF56712">
    <property type="entry name" value="Prokaryotic type I DNA topoisomerase"/>
    <property type="match status" value="1"/>
</dbReference>
<keyword evidence="11" id="KW-1185">Reference proteome</keyword>
<evidence type="ECO:0000256" key="4">
    <source>
        <dbReference type="ARBA" id="ARBA00023029"/>
    </source>
</evidence>
<comment type="catalytic activity">
    <reaction evidence="1 7">
        <text>ATP-independent breakage of single-stranded DNA, followed by passage and rejoining.</text>
        <dbReference type="EC" id="5.6.2.1"/>
    </reaction>
</comment>
<evidence type="ECO:0000256" key="3">
    <source>
        <dbReference type="ARBA" id="ARBA00012891"/>
    </source>
</evidence>
<dbReference type="InterPro" id="IPR003602">
    <property type="entry name" value="Topo_IA_DNA-bd_dom"/>
</dbReference>
<dbReference type="PROSITE" id="PS50880">
    <property type="entry name" value="TOPRIM"/>
    <property type="match status" value="1"/>
</dbReference>
<feature type="compositionally biased region" description="Basic and acidic residues" evidence="8">
    <location>
        <begin position="115"/>
        <end position="129"/>
    </location>
</feature>
<dbReference type="Proteomes" id="UP000050792">
    <property type="component" value="Unassembled WGS sequence"/>
</dbReference>
<keyword evidence="4 7" id="KW-0799">Topoisomerase</keyword>
<comment type="similarity">
    <text evidence="2 7">Belongs to the type IA topoisomerase family.</text>
</comment>
<sequence>MSTGRLFDHFGDNPADQEDSVDFEFFEEHRESIPESLKKNSNINYENNNSNLVKTNNETFVVKQKQEDDLYKRNEDLDLSDKTYHSTEEEEDTKEKEDENNSVKSSTFHKSVNNSDRRNMNKAVVKDIDSDLVSDDDDKEESISSPDEISNIRRSKSKHVTSRNSPIRQSPDKNNNQKKQTRPSFHSTSSLDIYNVNNECINVAQIADALKSFDKKIHRLHIRPPWKNPNSRPLPSDRTIAFYNMYEDYLKYRNQRPLSSLGYSTTKCLNDEVAVRRLYHSTLNRLRQNEKIQLENYELAKRLQKIRPTTGMTREEQLRDYKKYFITPNSLYPYQKSSYQQNFHINQKNNKNKKPKNTFKPNELTSKSHNKYQTNSNNNNNMKRFNKDGEDKITLETPYNSESNHESDLHSSNLNQQIKYSKQFNKPIINRQQSPNNRLSSSSSSSSEIINGALLEWFVTPVIEAKRNCNCKRDTMQTVFMVAEKPSLAESIAKSLSNKRNSSRRGFNGACSIHEWTGQFMSEQVRFKMTSVCGHVMNVDFLSRYNSWDKVDPAELFVAPIEKKEANPKLKMVDFLRHEAKNAGILILWLDCDKEGENICFEVINCVHSVMIHPKRILRAHFSAVTDQELHGAMKNLREPNKHEALSVDARQELDLRIGCAFTRFQTKFFQGKYGDLNSNLVSFGPCQTPTLGFCVKRHDQIQSFKPETFWRIKVSGVDDTGGVLEMSWNRDRIFDKEAASVFLNRVKSSKTAEVVQVSVKQKIKPRPQGLNTVEMLRVASAGLGIGPHSAMAIAERLYTSGYINYPRTETTAYPSTFDLRGLLQQQVNNPLWGDLAREILHSGLTPPRAGHDAGDHPPIAPMRFASSQELGHEAYRLYEYITQHFIATIMPDCCYEQTQVTVSVGDGELFTISGLKVVEPGFTRILTWQAVEDKSLPKSLLNQGYQFNLLEEPSLIEGQTGPPDYLTESELITAMERHGIGTDASIPTHIENIVQRGYVQLLSGRKLQPTPLGIVLVHGYQTIDAELVLPHMRRAVEEQLNHIARGHAKYDLVLQFVLAIFAAKYRYFVEHINGMDQLFEVSFTTLASSGKPLSRCGKCHRYLKFIDSRPQRLHCSICNETYTLPQNGTIRPYKTEKCPLDKFELLCYTQGGKGRVSSFLTFYSMML</sequence>
<dbReference type="GO" id="GO:0006265">
    <property type="term" value="P:DNA topological change"/>
    <property type="evidence" value="ECO:0007669"/>
    <property type="project" value="InterPro"/>
</dbReference>
<keyword evidence="6 7" id="KW-0413">Isomerase</keyword>
<dbReference type="GO" id="GO:0003917">
    <property type="term" value="F:DNA topoisomerase type I (single strand cut, ATP-independent) activity"/>
    <property type="evidence" value="ECO:0007669"/>
    <property type="project" value="UniProtKB-EC"/>
</dbReference>
<dbReference type="Gene3D" id="1.10.290.10">
    <property type="entry name" value="Topoisomerase I, domain 4"/>
    <property type="match status" value="1"/>
</dbReference>
<dbReference type="PROSITE" id="PS52039">
    <property type="entry name" value="TOPO_IA_2"/>
    <property type="match status" value="1"/>
</dbReference>
<dbReference type="GO" id="GO:0003677">
    <property type="term" value="F:DNA binding"/>
    <property type="evidence" value="ECO:0007669"/>
    <property type="project" value="UniProtKB-KW"/>
</dbReference>
<evidence type="ECO:0000256" key="6">
    <source>
        <dbReference type="ARBA" id="ARBA00023235"/>
    </source>
</evidence>
<dbReference type="InterPro" id="IPR003601">
    <property type="entry name" value="Topo_IA_2"/>
</dbReference>
<dbReference type="Gene3D" id="2.70.20.10">
    <property type="entry name" value="Topoisomerase I, domain 3"/>
    <property type="match status" value="1"/>
</dbReference>
<dbReference type="WBParaSite" id="SRDH1_62920.3">
    <property type="protein sequence ID" value="SRDH1_62920.3"/>
    <property type="gene ID" value="SRDH1_62920"/>
</dbReference>
<dbReference type="Gene3D" id="3.40.50.140">
    <property type="match status" value="1"/>
</dbReference>
<evidence type="ECO:0000256" key="1">
    <source>
        <dbReference type="ARBA" id="ARBA00000213"/>
    </source>
</evidence>
<feature type="compositionally biased region" description="Polar residues" evidence="8">
    <location>
        <begin position="162"/>
        <end position="188"/>
    </location>
</feature>
<dbReference type="SMART" id="SM00437">
    <property type="entry name" value="TOP1Ac"/>
    <property type="match status" value="1"/>
</dbReference>
<dbReference type="InterPro" id="IPR013825">
    <property type="entry name" value="Topo_IA_cen_sub2"/>
</dbReference>
<evidence type="ECO:0000256" key="7">
    <source>
        <dbReference type="RuleBase" id="RU362092"/>
    </source>
</evidence>
<dbReference type="CDD" id="cd03362">
    <property type="entry name" value="TOPRIM_TopoIA_TopoIII"/>
    <property type="match status" value="1"/>
</dbReference>
<evidence type="ECO:0000256" key="8">
    <source>
        <dbReference type="SAM" id="MobiDB-lite"/>
    </source>
</evidence>
<feature type="compositionally biased region" description="Low complexity" evidence="8">
    <location>
        <begin position="371"/>
        <end position="383"/>
    </location>
</feature>
<name>A0AA85FS86_9TREM</name>
<feature type="domain" description="Topo IA-type catalytic" evidence="10">
    <location>
        <begin position="641"/>
        <end position="1066"/>
    </location>
</feature>
<dbReference type="AlphaFoldDB" id="A0AA85FS86"/>
<dbReference type="InterPro" id="IPR013826">
    <property type="entry name" value="Topo_IA_cen_sub3"/>
</dbReference>
<dbReference type="Pfam" id="PF01131">
    <property type="entry name" value="Topoisom_bac"/>
    <property type="match status" value="1"/>
</dbReference>
<dbReference type="SMART" id="SM00493">
    <property type="entry name" value="TOPRIM"/>
    <property type="match status" value="1"/>
</dbReference>
<dbReference type="PRINTS" id="PR00417">
    <property type="entry name" value="PRTPISMRASEI"/>
</dbReference>
<dbReference type="FunFam" id="3.40.50.140:FF:000002">
    <property type="entry name" value="DNA topoisomerase"/>
    <property type="match status" value="1"/>
</dbReference>
<feature type="compositionally biased region" description="Polar residues" evidence="8">
    <location>
        <begin position="102"/>
        <end position="114"/>
    </location>
</feature>
<dbReference type="InterPro" id="IPR023405">
    <property type="entry name" value="Topo_IA_core_domain"/>
</dbReference>
<dbReference type="InterPro" id="IPR034144">
    <property type="entry name" value="TOPRIM_TopoIII"/>
</dbReference>
<feature type="region of interest" description="Disordered" evidence="8">
    <location>
        <begin position="346"/>
        <end position="386"/>
    </location>
</feature>
<dbReference type="InterPro" id="IPR013497">
    <property type="entry name" value="Topo_IA_cen"/>
</dbReference>
<reference evidence="12" key="2">
    <citation type="submission" date="2023-11" db="UniProtKB">
        <authorList>
            <consortium name="WormBaseParasite"/>
        </authorList>
    </citation>
    <scope>IDENTIFICATION</scope>
</reference>
<evidence type="ECO:0000259" key="10">
    <source>
        <dbReference type="PROSITE" id="PS52039"/>
    </source>
</evidence>
<feature type="domain" description="Toprim" evidence="9">
    <location>
        <begin position="478"/>
        <end position="626"/>
    </location>
</feature>
<reference evidence="11" key="1">
    <citation type="submission" date="2022-06" db="EMBL/GenBank/DDBJ databases">
        <authorList>
            <person name="Berger JAMES D."/>
            <person name="Berger JAMES D."/>
        </authorList>
    </citation>
    <scope>NUCLEOTIDE SEQUENCE [LARGE SCALE GENOMIC DNA]</scope>
</reference>
<protein>
    <recommendedName>
        <fullName evidence="3 7">DNA topoisomerase</fullName>
        <ecNumber evidence="3 7">5.6.2.1</ecNumber>
    </recommendedName>
</protein>
<dbReference type="FunFam" id="1.10.290.10:FF:000001">
    <property type="entry name" value="DNA topoisomerase"/>
    <property type="match status" value="1"/>
</dbReference>
<dbReference type="PANTHER" id="PTHR11390:SF20">
    <property type="entry name" value="DNA TOPOISOMERASE 3-BETA-1"/>
    <property type="match status" value="1"/>
</dbReference>
<feature type="region of interest" description="Disordered" evidence="8">
    <location>
        <begin position="71"/>
        <end position="188"/>
    </location>
</feature>
<dbReference type="InterPro" id="IPR000380">
    <property type="entry name" value="Topo_IA"/>
</dbReference>
<evidence type="ECO:0000259" key="9">
    <source>
        <dbReference type="PROSITE" id="PS50880"/>
    </source>
</evidence>
<evidence type="ECO:0000313" key="11">
    <source>
        <dbReference type="Proteomes" id="UP000050792"/>
    </source>
</evidence>
<evidence type="ECO:0000256" key="2">
    <source>
        <dbReference type="ARBA" id="ARBA00009446"/>
    </source>
</evidence>
<dbReference type="PANTHER" id="PTHR11390">
    <property type="entry name" value="PROKARYOTIC DNA TOPOISOMERASE"/>
    <property type="match status" value="1"/>
</dbReference>
<dbReference type="SMART" id="SM00436">
    <property type="entry name" value="TOP1Bc"/>
    <property type="match status" value="1"/>
</dbReference>
<dbReference type="GO" id="GO:0005634">
    <property type="term" value="C:nucleus"/>
    <property type="evidence" value="ECO:0007669"/>
    <property type="project" value="TreeGrafter"/>
</dbReference>
<accession>A0AA85FS86</accession>
<keyword evidence="5 7" id="KW-0238">DNA-binding</keyword>
<dbReference type="InterPro" id="IPR006171">
    <property type="entry name" value="TOPRIM_dom"/>
</dbReference>
<dbReference type="CDD" id="cd00186">
    <property type="entry name" value="TOP1Ac"/>
    <property type="match status" value="1"/>
</dbReference>
<dbReference type="InterPro" id="IPR056452">
    <property type="entry name" value="Zn_ribbon_TOP3B"/>
</dbReference>
<dbReference type="Gene3D" id="1.10.460.10">
    <property type="entry name" value="Topoisomerase I, domain 2"/>
    <property type="match status" value="1"/>
</dbReference>
<proteinExistence type="inferred from homology"/>
<dbReference type="Pfam" id="PF01751">
    <property type="entry name" value="Toprim"/>
    <property type="match status" value="1"/>
</dbReference>
<dbReference type="InterPro" id="IPR013824">
    <property type="entry name" value="Topo_IA_cen_sub1"/>
</dbReference>